<organism evidence="1 2">
    <name type="scientific">Bacillus mycoides</name>
    <dbReference type="NCBI Taxonomy" id="1405"/>
    <lineage>
        <taxon>Bacteria</taxon>
        <taxon>Bacillati</taxon>
        <taxon>Bacillota</taxon>
        <taxon>Bacilli</taxon>
        <taxon>Bacillales</taxon>
        <taxon>Bacillaceae</taxon>
        <taxon>Bacillus</taxon>
        <taxon>Bacillus cereus group</taxon>
    </lineage>
</organism>
<dbReference type="AlphaFoldDB" id="A0A4V5TNB0"/>
<dbReference type="EMBL" id="SZOD01001511">
    <property type="protein sequence ID" value="TKI75263.1"/>
    <property type="molecule type" value="Genomic_DNA"/>
</dbReference>
<proteinExistence type="predicted"/>
<dbReference type="Proteomes" id="UP000305524">
    <property type="component" value="Unassembled WGS sequence"/>
</dbReference>
<name>A0A4V5TNB0_BACMY</name>
<accession>A0A4V5TNB0</accession>
<reference evidence="1 2" key="1">
    <citation type="journal article" date="2019" name="Environ. Microbiol.">
        <title>An active ?-lactamase is a part of an orchestrated cell wall stress resistance network of Bacillus subtilis and related rhizosphere species.</title>
        <authorList>
            <person name="Bucher T."/>
            <person name="Keren-Paz A."/>
            <person name="Hausser J."/>
            <person name="Olender T."/>
            <person name="Cytryn E."/>
            <person name="Kolodkin-Gal I."/>
        </authorList>
    </citation>
    <scope>NUCLEOTIDE SEQUENCE [LARGE SCALE GENOMIC DNA]</scope>
    <source>
        <strain evidence="1 2">I186</strain>
    </source>
</reference>
<comment type="caution">
    <text evidence="1">The sequence shown here is derived from an EMBL/GenBank/DDBJ whole genome shotgun (WGS) entry which is preliminary data.</text>
</comment>
<gene>
    <name evidence="1" type="ORF">FC701_35805</name>
</gene>
<sequence>MNLENSIKDVISKKLAEGMVEKLIEEQLERGINNALGSLFGSYGDLTKVIEEKVKSVMVPYLENYDYSHYITKLDSVLVDVLKSSALENKQLLSNFQALIIPAAEKEIKVTDLFEKWKEFVEKNVKTDGLEVDYDDEPTYEYVDVRFEVDEDEDRGWSSFKYATLVFECDHDEKMNFAIRLSKWKSKKSEGWNMKYDEVSDLKSLRNLNSFELLLMKMNQNRTQIILDEIDDNDYIVEETFGVAVCVAAINAVRGN</sequence>
<protein>
    <submittedName>
        <fullName evidence="1">Uncharacterized protein</fullName>
    </submittedName>
</protein>
<dbReference type="RefSeq" id="WP_137059757.1">
    <property type="nucleotide sequence ID" value="NZ_SZOD01001511.1"/>
</dbReference>
<evidence type="ECO:0000313" key="1">
    <source>
        <dbReference type="EMBL" id="TKI75263.1"/>
    </source>
</evidence>
<evidence type="ECO:0000313" key="2">
    <source>
        <dbReference type="Proteomes" id="UP000305524"/>
    </source>
</evidence>